<proteinExistence type="predicted"/>
<accession>A0AAD7ESU1</accession>
<name>A0AAD7ESU1_9AGAR</name>
<evidence type="ECO:0000256" key="1">
    <source>
        <dbReference type="SAM" id="MobiDB-lite"/>
    </source>
</evidence>
<comment type="caution">
    <text evidence="2">The sequence shown here is derived from an EMBL/GenBank/DDBJ whole genome shotgun (WGS) entry which is preliminary data.</text>
</comment>
<dbReference type="Proteomes" id="UP001218218">
    <property type="component" value="Unassembled WGS sequence"/>
</dbReference>
<keyword evidence="3" id="KW-1185">Reference proteome</keyword>
<protein>
    <submittedName>
        <fullName evidence="2">Uncharacterized protein</fullName>
    </submittedName>
</protein>
<gene>
    <name evidence="2" type="ORF">DFH08DRAFT_809196</name>
</gene>
<sequence>MSPTTTRTSRTNSWTSLAAEVALISSIKARPASVRNRFRSVSAATPPKAIAVTAASPCHNEQSPRKSALKQPSRDVPARRASADSCSSGSLSLPLSLDASTIPLEFPVLPPADAAVFDKQCLWQSQDLAELVYIPPVSPTNNVSRHALLGRVCDILLFRSPRRASRVFPDLPPGPDLDEISVTIESDSDSDEQESFPRMTLPRKVRFMVPAPPPPPAPEPVYEEPAWCDFMFENTMVAKYNFHVDGLLRID</sequence>
<reference evidence="2" key="1">
    <citation type="submission" date="2023-03" db="EMBL/GenBank/DDBJ databases">
        <title>Massive genome expansion in bonnet fungi (Mycena s.s.) driven by repeated elements and novel gene families across ecological guilds.</title>
        <authorList>
            <consortium name="Lawrence Berkeley National Laboratory"/>
            <person name="Harder C.B."/>
            <person name="Miyauchi S."/>
            <person name="Viragh M."/>
            <person name="Kuo A."/>
            <person name="Thoen E."/>
            <person name="Andreopoulos B."/>
            <person name="Lu D."/>
            <person name="Skrede I."/>
            <person name="Drula E."/>
            <person name="Henrissat B."/>
            <person name="Morin E."/>
            <person name="Kohler A."/>
            <person name="Barry K."/>
            <person name="LaButti K."/>
            <person name="Morin E."/>
            <person name="Salamov A."/>
            <person name="Lipzen A."/>
            <person name="Mereny Z."/>
            <person name="Hegedus B."/>
            <person name="Baldrian P."/>
            <person name="Stursova M."/>
            <person name="Weitz H."/>
            <person name="Taylor A."/>
            <person name="Grigoriev I.V."/>
            <person name="Nagy L.G."/>
            <person name="Martin F."/>
            <person name="Kauserud H."/>
        </authorList>
    </citation>
    <scope>NUCLEOTIDE SEQUENCE</scope>
    <source>
        <strain evidence="2">CBHHK002</strain>
    </source>
</reference>
<dbReference type="AlphaFoldDB" id="A0AAD7ESU1"/>
<evidence type="ECO:0000313" key="2">
    <source>
        <dbReference type="EMBL" id="KAJ7347440.1"/>
    </source>
</evidence>
<organism evidence="2 3">
    <name type="scientific">Mycena albidolilacea</name>
    <dbReference type="NCBI Taxonomy" id="1033008"/>
    <lineage>
        <taxon>Eukaryota</taxon>
        <taxon>Fungi</taxon>
        <taxon>Dikarya</taxon>
        <taxon>Basidiomycota</taxon>
        <taxon>Agaricomycotina</taxon>
        <taxon>Agaricomycetes</taxon>
        <taxon>Agaricomycetidae</taxon>
        <taxon>Agaricales</taxon>
        <taxon>Marasmiineae</taxon>
        <taxon>Mycenaceae</taxon>
        <taxon>Mycena</taxon>
    </lineage>
</organism>
<evidence type="ECO:0000313" key="3">
    <source>
        <dbReference type="Proteomes" id="UP001218218"/>
    </source>
</evidence>
<feature type="region of interest" description="Disordered" evidence="1">
    <location>
        <begin position="54"/>
        <end position="91"/>
    </location>
</feature>
<feature type="compositionally biased region" description="Basic and acidic residues" evidence="1">
    <location>
        <begin position="72"/>
        <end position="82"/>
    </location>
</feature>
<dbReference type="EMBL" id="JARIHO010000019">
    <property type="protein sequence ID" value="KAJ7347440.1"/>
    <property type="molecule type" value="Genomic_DNA"/>
</dbReference>